<dbReference type="InterPro" id="IPR043138">
    <property type="entry name" value="GGT_lsub"/>
</dbReference>
<dbReference type="PANTHER" id="PTHR43881:SF1">
    <property type="entry name" value="GAMMA-GLUTAMYLTRANSPEPTIDASE (AFU_ORTHOLOGUE AFUA_4G13580)"/>
    <property type="match status" value="1"/>
</dbReference>
<evidence type="ECO:0000313" key="8">
    <source>
        <dbReference type="Proteomes" id="UP000295122"/>
    </source>
</evidence>
<dbReference type="EC" id="3.4.19.13" evidence="6"/>
<comment type="similarity">
    <text evidence="6">Belongs to the gamma-glutamyltransferase family.</text>
</comment>
<dbReference type="PANTHER" id="PTHR43881">
    <property type="entry name" value="GAMMA-GLUTAMYLTRANSPEPTIDASE (AFU_ORTHOLOGUE AFUA_4G13580)"/>
    <property type="match status" value="1"/>
</dbReference>
<dbReference type="GO" id="GO:0006751">
    <property type="term" value="P:glutathione catabolic process"/>
    <property type="evidence" value="ECO:0007669"/>
    <property type="project" value="UniProtKB-UniRule"/>
</dbReference>
<evidence type="ECO:0000256" key="4">
    <source>
        <dbReference type="PIRSR" id="PIRSR600101-1"/>
    </source>
</evidence>
<evidence type="ECO:0000256" key="2">
    <source>
        <dbReference type="ARBA" id="ARBA00001089"/>
    </source>
</evidence>
<keyword evidence="6" id="KW-0865">Zymogen</keyword>
<gene>
    <name evidence="7" type="ORF">EV668_2600</name>
</gene>
<evidence type="ECO:0000256" key="3">
    <source>
        <dbReference type="ARBA" id="ARBA00047417"/>
    </source>
</evidence>
<dbReference type="Gene3D" id="1.10.246.130">
    <property type="match status" value="1"/>
</dbReference>
<dbReference type="InterPro" id="IPR052896">
    <property type="entry name" value="GGT-like_enzyme"/>
</dbReference>
<dbReference type="InterPro" id="IPR000101">
    <property type="entry name" value="GGT_peptidase"/>
</dbReference>
<dbReference type="InterPro" id="IPR043137">
    <property type="entry name" value="GGT_ssub_C"/>
</dbReference>
<keyword evidence="6" id="KW-0808">Transferase</keyword>
<keyword evidence="8" id="KW-1185">Reference proteome</keyword>
<comment type="catalytic activity">
    <reaction evidence="1 6">
        <text>an S-substituted glutathione + H2O = an S-substituted L-cysteinylglycine + L-glutamate</text>
        <dbReference type="Rhea" id="RHEA:59468"/>
        <dbReference type="ChEBI" id="CHEBI:15377"/>
        <dbReference type="ChEBI" id="CHEBI:29985"/>
        <dbReference type="ChEBI" id="CHEBI:90779"/>
        <dbReference type="ChEBI" id="CHEBI:143103"/>
        <dbReference type="EC" id="3.4.19.13"/>
    </reaction>
</comment>
<keyword evidence="6 7" id="KW-0378">Hydrolase</keyword>
<dbReference type="AlphaFoldDB" id="A0A4R7BYE0"/>
<comment type="subunit">
    <text evidence="6">This enzyme consists of two polypeptide chains, which are synthesized in precursor form from a single polypeptide.</text>
</comment>
<feature type="active site" description="Nucleophile" evidence="4">
    <location>
        <position position="351"/>
    </location>
</feature>
<dbReference type="EMBL" id="SNZR01000013">
    <property type="protein sequence ID" value="TDR89765.1"/>
    <property type="molecule type" value="Genomic_DNA"/>
</dbReference>
<dbReference type="SUPFAM" id="SSF56235">
    <property type="entry name" value="N-terminal nucleophile aminohydrolases (Ntn hydrolases)"/>
    <property type="match status" value="1"/>
</dbReference>
<dbReference type="NCBIfam" id="TIGR00066">
    <property type="entry name" value="g_glut_trans"/>
    <property type="match status" value="1"/>
</dbReference>
<accession>A0A4R7BYE0</accession>
<dbReference type="Pfam" id="PF01019">
    <property type="entry name" value="G_glu_transpept"/>
    <property type="match status" value="1"/>
</dbReference>
<dbReference type="EC" id="2.3.2.2" evidence="6"/>
<comment type="PTM">
    <text evidence="6">Cleaved by autocatalysis into a large and a small subunit.</text>
</comment>
<evidence type="ECO:0000256" key="5">
    <source>
        <dbReference type="PIRSR" id="PIRSR600101-2"/>
    </source>
</evidence>
<keyword evidence="6" id="KW-0317">Glutathione biosynthesis</keyword>
<keyword evidence="6" id="KW-0012">Acyltransferase</keyword>
<reference evidence="7 8" key="1">
    <citation type="submission" date="2019-03" db="EMBL/GenBank/DDBJ databases">
        <title>Genomic Encyclopedia of Type Strains, Phase IV (KMG-IV): sequencing the most valuable type-strain genomes for metagenomic binning, comparative biology and taxonomic classification.</title>
        <authorList>
            <person name="Goeker M."/>
        </authorList>
    </citation>
    <scope>NUCLEOTIDE SEQUENCE [LARGE SCALE GENOMIC DNA]</scope>
    <source>
        <strain evidence="7 8">DSM 25903</strain>
    </source>
</reference>
<comment type="catalytic activity">
    <reaction evidence="2 6">
        <text>glutathione + H2O = L-cysteinylglycine + L-glutamate</text>
        <dbReference type="Rhea" id="RHEA:28807"/>
        <dbReference type="ChEBI" id="CHEBI:15377"/>
        <dbReference type="ChEBI" id="CHEBI:29985"/>
        <dbReference type="ChEBI" id="CHEBI:57925"/>
        <dbReference type="ChEBI" id="CHEBI:61694"/>
        <dbReference type="EC" id="3.4.19.13"/>
    </reaction>
</comment>
<organism evidence="7 8">
    <name type="scientific">Enterovirga rhinocerotis</name>
    <dbReference type="NCBI Taxonomy" id="1339210"/>
    <lineage>
        <taxon>Bacteria</taxon>
        <taxon>Pseudomonadati</taxon>
        <taxon>Pseudomonadota</taxon>
        <taxon>Alphaproteobacteria</taxon>
        <taxon>Hyphomicrobiales</taxon>
        <taxon>Methylobacteriaceae</taxon>
        <taxon>Enterovirga</taxon>
    </lineage>
</organism>
<proteinExistence type="inferred from homology"/>
<comment type="caution">
    <text evidence="7">The sequence shown here is derived from an EMBL/GenBank/DDBJ whole genome shotgun (WGS) entry which is preliminary data.</text>
</comment>
<dbReference type="InterPro" id="IPR029055">
    <property type="entry name" value="Ntn_hydrolases_N"/>
</dbReference>
<protein>
    <recommendedName>
        <fullName evidence="6">Glutathione hydrolase proenzyme</fullName>
        <ecNumber evidence="6">2.3.2.2</ecNumber>
        <ecNumber evidence="6">3.4.19.13</ecNumber>
    </recommendedName>
    <component>
        <recommendedName>
            <fullName evidence="6">Glutathione hydrolase large chain</fullName>
        </recommendedName>
    </component>
    <component>
        <recommendedName>
            <fullName evidence="6">Glutathione hydrolase small chain</fullName>
        </recommendedName>
    </component>
</protein>
<evidence type="ECO:0000256" key="1">
    <source>
        <dbReference type="ARBA" id="ARBA00001049"/>
    </source>
</evidence>
<dbReference type="GO" id="GO:0103068">
    <property type="term" value="F:leukotriene C4 gamma-glutamyl transferase activity"/>
    <property type="evidence" value="ECO:0007669"/>
    <property type="project" value="UniProtKB-EC"/>
</dbReference>
<dbReference type="GO" id="GO:0036374">
    <property type="term" value="F:glutathione hydrolase activity"/>
    <property type="evidence" value="ECO:0007669"/>
    <property type="project" value="UniProtKB-UniRule"/>
</dbReference>
<comment type="pathway">
    <text evidence="6">Sulfur metabolism; glutathione metabolism.</text>
</comment>
<dbReference type="Gene3D" id="3.60.20.40">
    <property type="match status" value="1"/>
</dbReference>
<comment type="catalytic activity">
    <reaction evidence="3 6">
        <text>an N-terminal (5-L-glutamyl)-[peptide] + an alpha-amino acid = 5-L-glutamyl amino acid + an N-terminal L-alpha-aminoacyl-[peptide]</text>
        <dbReference type="Rhea" id="RHEA:23904"/>
        <dbReference type="Rhea" id="RHEA-COMP:9780"/>
        <dbReference type="Rhea" id="RHEA-COMP:9795"/>
        <dbReference type="ChEBI" id="CHEBI:77644"/>
        <dbReference type="ChEBI" id="CHEBI:78597"/>
        <dbReference type="ChEBI" id="CHEBI:78599"/>
        <dbReference type="ChEBI" id="CHEBI:78608"/>
        <dbReference type="EC" id="2.3.2.2"/>
    </reaction>
</comment>
<evidence type="ECO:0000313" key="7">
    <source>
        <dbReference type="EMBL" id="TDR89765.1"/>
    </source>
</evidence>
<dbReference type="PRINTS" id="PR01210">
    <property type="entry name" value="GGTRANSPTASE"/>
</dbReference>
<dbReference type="Proteomes" id="UP000295122">
    <property type="component" value="Unassembled WGS sequence"/>
</dbReference>
<name>A0A4R7BYE0_9HYPH</name>
<dbReference type="UniPathway" id="UPA00204"/>
<feature type="binding site" evidence="5">
    <location>
        <position position="434"/>
    </location>
    <ligand>
        <name>L-glutamate</name>
        <dbReference type="ChEBI" id="CHEBI:29985"/>
    </ligand>
</feature>
<evidence type="ECO:0000256" key="6">
    <source>
        <dbReference type="RuleBase" id="RU368036"/>
    </source>
</evidence>
<sequence length="532" mass="56513">MLRDFENGGRSLALGQRGMAATSHTLSTLAALDILRAGGNALDAAVAACAVQCVVEPGSTGIGGDCFALIAPKGGAEVVAYNGSGRAPAAATPARLAEIGVTKLERQTPHTVTVPGAVEAWERLLADHGTLSLREVLKQAIAYARDGYPVAPRTLRDWRAQEALLARDANAARIFLPGGKPPALGSLHRQPELAETLQAIAEGGSRAFYEGRVAEDMVGCLSGLGGLHTLEDFASARGEYVEPIKTGFRGYDIWECPPNGQGIIALMILNILSHFEGRGDPLSPERLHIEVEATRLAYAARDVHLADPAKAEVPAEWLLSQDLAADLARRIDPSRALAPLPAVPQPAHKDTVYITVVDKDRNAVSFINSIFHNFGSGLMSPKTGVLFHNRGESFVLDPAHPNAIAPGKRPMHTIIPGMMTKDGRAVMPFGVMGGHYQAMGHAHLVSKVLDYRLDVQSAIDLPRLFPLPGGSVKVEMEKRLRETVGPAFERLGYEVVVPAAAIGGGQAIWIDAEHGTLQGGSDPRKDGCALGY</sequence>
<dbReference type="GO" id="GO:0006750">
    <property type="term" value="P:glutathione biosynthetic process"/>
    <property type="evidence" value="ECO:0007669"/>
    <property type="project" value="UniProtKB-KW"/>
</dbReference>